<dbReference type="InterPro" id="IPR016187">
    <property type="entry name" value="CTDL_fold"/>
</dbReference>
<keyword evidence="7 12" id="KW-0560">Oxidoreductase</keyword>
<dbReference type="InterPro" id="IPR005144">
    <property type="entry name" value="ATP-cone_dom"/>
</dbReference>
<keyword evidence="13" id="KW-0732">Signal</keyword>
<dbReference type="Pfam" id="PF02867">
    <property type="entry name" value="Ribonuc_red_lgC"/>
    <property type="match status" value="1"/>
</dbReference>
<evidence type="ECO:0000256" key="4">
    <source>
        <dbReference type="ARBA" id="ARBA00022533"/>
    </source>
</evidence>
<evidence type="ECO:0000256" key="8">
    <source>
        <dbReference type="ARBA" id="ARBA00023116"/>
    </source>
</evidence>
<evidence type="ECO:0000256" key="12">
    <source>
        <dbReference type="RuleBase" id="RU003410"/>
    </source>
</evidence>
<dbReference type="PROSITE" id="PS50041">
    <property type="entry name" value="C_TYPE_LECTIN_2"/>
    <property type="match status" value="1"/>
</dbReference>
<evidence type="ECO:0000256" key="10">
    <source>
        <dbReference type="ARBA" id="ARBA00047754"/>
    </source>
</evidence>
<comment type="function">
    <text evidence="9 12">Provides the precursors necessary for DNA synthesis. Catalyzes the biosynthesis of deoxyribonucleotides from the corresponding ribonucleotides.</text>
</comment>
<evidence type="ECO:0000256" key="3">
    <source>
        <dbReference type="ARBA" id="ARBA00012274"/>
    </source>
</evidence>
<dbReference type="Proteomes" id="UP001152797">
    <property type="component" value="Unassembled WGS sequence"/>
</dbReference>
<sequence length="1077" mass="121787">MVGMMKVFFSWAPLASASCLITSKVCANFPEFGRIQFRDVVGEEYLHAAQHEAACLKRAEDFHHWCGNTGNISVAATFMPDKTQFYDPGACDAGWSQWQAFCYRFHLDLKTWREAEEICLAQDSHLASVHSMEENRFVHLLAHGLKVWIGYHHQQERFAWTDKSQEDFTNFAKNCSGRSHEADCQADQVQQQWHRSSGAERSPFVCKRNAKRVSTVRSISAERLLKEEWELLRLGLHDLPSLDQKLLPLEALVPDAKNQSGVDFQMYVLKRDGLKQEVKFDAITQRLQPLCEGLDPNYIDPVPVTQKVIEGFYNGIATAEIDTLAAETCAYMSQKHPDFSILAARIAVSNLHKNTSDSFYQTCKCLYEYTDDQGRAASLLAEDVWEFVKANAEQLDAAVDYKRDFGYDYFGFKTLEKSYLLRVNGKSVERPQHLIMRAACGIHCGDLAATLETYDLMSKKFFTHATPTLFNSGTPKPQMSSCFLLKMKEDSIEGIYDTLKQCALISKSAGGIGVAISNIRASSSYIRGTNGHSNGLVPMLRNFNETARYVDQGGGKRKGSFAMYLEPWHADVYDFIELRKNHGKEEQRARDLFLGLWIPDLFMKRVKENLDWTLFCPNEAYDPETGKGLMDLWGEEFETLYTKLEADGKGRKTVRAQNLWFRILEAQMETGTPYMLYKDHCNRKSNQQNLGTIHCSNLCTEIIEYTSPDEVAVCNLASIALSSFASSKGEAYDFQKLYEVTKVVTKNLNKVIDRNYYPVEEARRSNMRHRPVGLGVQGLADAFLMMKLPFESDEARKLNEDIFETIYFAACEASCELAEIHGPYETYAGSPASKGLLQFDLWGRVPSSGRWDWQGLKAKIAVHGLRNSLLLAPMPTASTAQILGNTESFEPYTQNLYVRRVLSGEFVQVNRHLLKDLITRGLWNDETRMKLIAHNGSVQRLDLPQDLKYLYKTVWEIKQRRVLDMAADRGAYIDQSQSLNIHMVDASTAKLSSMHFHGWELGLKTGLYYLRTKAAADAIKFTVDVDTLKRTGSDSEGSTCTANTAKSSVKSSDSLEKSVIQSLKADGPKYECVNCSS</sequence>
<dbReference type="PANTHER" id="PTHR11573:SF6">
    <property type="entry name" value="RIBONUCLEOSIDE-DIPHOSPHATE REDUCTASE LARGE SUBUNIT"/>
    <property type="match status" value="1"/>
</dbReference>
<name>A0A9P1FI84_9DINO</name>
<dbReference type="PROSITE" id="PS00089">
    <property type="entry name" value="RIBORED_LARGE"/>
    <property type="match status" value="1"/>
</dbReference>
<dbReference type="OrthoDB" id="3000483at2759"/>
<evidence type="ECO:0000256" key="11">
    <source>
        <dbReference type="PROSITE-ProRule" id="PRU00492"/>
    </source>
</evidence>
<dbReference type="GO" id="GO:0005971">
    <property type="term" value="C:ribonucleoside-diphosphate reductase complex"/>
    <property type="evidence" value="ECO:0007669"/>
    <property type="project" value="TreeGrafter"/>
</dbReference>
<organism evidence="16">
    <name type="scientific">Cladocopium goreaui</name>
    <dbReference type="NCBI Taxonomy" id="2562237"/>
    <lineage>
        <taxon>Eukaryota</taxon>
        <taxon>Sar</taxon>
        <taxon>Alveolata</taxon>
        <taxon>Dinophyceae</taxon>
        <taxon>Suessiales</taxon>
        <taxon>Symbiodiniaceae</taxon>
        <taxon>Cladocopium</taxon>
    </lineage>
</organism>
<dbReference type="EMBL" id="CAMXCT020000385">
    <property type="protein sequence ID" value="CAL1131439.1"/>
    <property type="molecule type" value="Genomic_DNA"/>
</dbReference>
<dbReference type="CDD" id="cd01679">
    <property type="entry name" value="RNR_I"/>
    <property type="match status" value="1"/>
</dbReference>
<dbReference type="PROSITE" id="PS51161">
    <property type="entry name" value="ATP_CONE"/>
    <property type="match status" value="1"/>
</dbReference>
<dbReference type="GO" id="GO:0009263">
    <property type="term" value="P:deoxyribonucleotide biosynthetic process"/>
    <property type="evidence" value="ECO:0007669"/>
    <property type="project" value="UniProtKB-KW"/>
</dbReference>
<evidence type="ECO:0000256" key="9">
    <source>
        <dbReference type="ARBA" id="ARBA00024942"/>
    </source>
</evidence>
<evidence type="ECO:0000256" key="5">
    <source>
        <dbReference type="ARBA" id="ARBA00022741"/>
    </source>
</evidence>
<feature type="signal peptide" evidence="13">
    <location>
        <begin position="1"/>
        <end position="17"/>
    </location>
</feature>
<evidence type="ECO:0000256" key="6">
    <source>
        <dbReference type="ARBA" id="ARBA00022840"/>
    </source>
</evidence>
<keyword evidence="18" id="KW-1185">Reference proteome</keyword>
<evidence type="ECO:0000256" key="2">
    <source>
        <dbReference type="ARBA" id="ARBA00011771"/>
    </source>
</evidence>
<dbReference type="GO" id="GO:0004748">
    <property type="term" value="F:ribonucleoside-diphosphate reductase activity, thioredoxin disulfide as acceptor"/>
    <property type="evidence" value="ECO:0007669"/>
    <property type="project" value="UniProtKB-EC"/>
</dbReference>
<dbReference type="Pfam" id="PF03477">
    <property type="entry name" value="ATP-cone"/>
    <property type="match status" value="1"/>
</dbReference>
<dbReference type="InterPro" id="IPR001304">
    <property type="entry name" value="C-type_lectin-like"/>
</dbReference>
<evidence type="ECO:0000256" key="7">
    <source>
        <dbReference type="ARBA" id="ARBA00023002"/>
    </source>
</evidence>
<dbReference type="SMART" id="SM00034">
    <property type="entry name" value="CLECT"/>
    <property type="match status" value="1"/>
</dbReference>
<dbReference type="InterPro" id="IPR039718">
    <property type="entry name" value="Rrm1"/>
</dbReference>
<dbReference type="PROSITE" id="PS51257">
    <property type="entry name" value="PROKAR_LIPOPROTEIN"/>
    <property type="match status" value="1"/>
</dbReference>
<dbReference type="SUPFAM" id="SSF51998">
    <property type="entry name" value="PFL-like glycyl radical enzymes"/>
    <property type="match status" value="1"/>
</dbReference>
<dbReference type="NCBIfam" id="TIGR02506">
    <property type="entry name" value="NrdE_NrdA"/>
    <property type="match status" value="1"/>
</dbReference>
<dbReference type="InterPro" id="IPR013346">
    <property type="entry name" value="NrdE_NrdA_C"/>
</dbReference>
<dbReference type="InterPro" id="IPR008926">
    <property type="entry name" value="RNR_R1-su_N"/>
</dbReference>
<feature type="chain" id="PRO_5043272069" description="Ribonucleoside-diphosphate reductase" evidence="13">
    <location>
        <begin position="18"/>
        <end position="1077"/>
    </location>
</feature>
<dbReference type="AlphaFoldDB" id="A0A9P1FI84"/>
<proteinExistence type="inferred from homology"/>
<evidence type="ECO:0000256" key="1">
    <source>
        <dbReference type="ARBA" id="ARBA00010406"/>
    </source>
</evidence>
<keyword evidence="5 11" id="KW-0547">Nucleotide-binding</keyword>
<keyword evidence="8 12" id="KW-0215">Deoxyribonucleotide synthesis</keyword>
<keyword evidence="6 11" id="KW-0067">ATP-binding</keyword>
<dbReference type="Pfam" id="PF00317">
    <property type="entry name" value="Ribonuc_red_lgN"/>
    <property type="match status" value="1"/>
</dbReference>
<keyword evidence="4" id="KW-0021">Allosteric enzyme</keyword>
<feature type="domain" description="C-type lectin" evidence="14">
    <location>
        <begin position="98"/>
        <end position="207"/>
    </location>
</feature>
<evidence type="ECO:0000313" key="16">
    <source>
        <dbReference type="EMBL" id="CAI3978064.1"/>
    </source>
</evidence>
<evidence type="ECO:0000313" key="18">
    <source>
        <dbReference type="Proteomes" id="UP001152797"/>
    </source>
</evidence>
<dbReference type="EC" id="1.17.4.1" evidence="3 12"/>
<reference evidence="16" key="1">
    <citation type="submission" date="2022-10" db="EMBL/GenBank/DDBJ databases">
        <authorList>
            <person name="Chen Y."/>
            <person name="Dougan E. K."/>
            <person name="Chan C."/>
            <person name="Rhodes N."/>
            <person name="Thang M."/>
        </authorList>
    </citation>
    <scope>NUCLEOTIDE SEQUENCE</scope>
</reference>
<accession>A0A9P1FI84</accession>
<dbReference type="EMBL" id="CAMXCT030000385">
    <property type="protein sequence ID" value="CAL4765376.1"/>
    <property type="molecule type" value="Genomic_DNA"/>
</dbReference>
<dbReference type="InterPro" id="IPR013509">
    <property type="entry name" value="RNR_lsu_N"/>
</dbReference>
<comment type="catalytic activity">
    <reaction evidence="10 12">
        <text>a 2'-deoxyribonucleoside 5'-diphosphate + [thioredoxin]-disulfide + H2O = a ribonucleoside 5'-diphosphate + [thioredoxin]-dithiol</text>
        <dbReference type="Rhea" id="RHEA:23252"/>
        <dbReference type="Rhea" id="RHEA-COMP:10698"/>
        <dbReference type="Rhea" id="RHEA-COMP:10700"/>
        <dbReference type="ChEBI" id="CHEBI:15377"/>
        <dbReference type="ChEBI" id="CHEBI:29950"/>
        <dbReference type="ChEBI" id="CHEBI:50058"/>
        <dbReference type="ChEBI" id="CHEBI:57930"/>
        <dbReference type="ChEBI" id="CHEBI:73316"/>
        <dbReference type="EC" id="1.17.4.1"/>
    </reaction>
</comment>
<dbReference type="EMBL" id="CAMXCT010000385">
    <property type="protein sequence ID" value="CAI3978064.1"/>
    <property type="molecule type" value="Genomic_DNA"/>
</dbReference>
<reference evidence="17" key="2">
    <citation type="submission" date="2024-04" db="EMBL/GenBank/DDBJ databases">
        <authorList>
            <person name="Chen Y."/>
            <person name="Shah S."/>
            <person name="Dougan E. K."/>
            <person name="Thang M."/>
            <person name="Chan C."/>
        </authorList>
    </citation>
    <scope>NUCLEOTIDE SEQUENCE [LARGE SCALE GENOMIC DNA]</scope>
</reference>
<dbReference type="InterPro" id="IPR000788">
    <property type="entry name" value="RNR_lg_C"/>
</dbReference>
<dbReference type="GO" id="GO:0005524">
    <property type="term" value="F:ATP binding"/>
    <property type="evidence" value="ECO:0007669"/>
    <property type="project" value="UniProtKB-UniRule"/>
</dbReference>
<evidence type="ECO:0000313" key="17">
    <source>
        <dbReference type="EMBL" id="CAL1131439.1"/>
    </source>
</evidence>
<comment type="subunit">
    <text evidence="2">Heterodimer of a large and a small subunit.</text>
</comment>
<dbReference type="Gene3D" id="3.10.100.10">
    <property type="entry name" value="Mannose-Binding Protein A, subunit A"/>
    <property type="match status" value="1"/>
</dbReference>
<feature type="domain" description="ATP-cone" evidence="15">
    <location>
        <begin position="266"/>
        <end position="357"/>
    </location>
</feature>
<dbReference type="Gene3D" id="3.20.70.20">
    <property type="match status" value="1"/>
</dbReference>
<evidence type="ECO:0000259" key="14">
    <source>
        <dbReference type="PROSITE" id="PS50041"/>
    </source>
</evidence>
<gene>
    <name evidence="16" type="ORF">C1SCF055_LOCUS6152</name>
</gene>
<dbReference type="PRINTS" id="PR01183">
    <property type="entry name" value="RIBORDTASEM1"/>
</dbReference>
<dbReference type="Pfam" id="PF00059">
    <property type="entry name" value="Lectin_C"/>
    <property type="match status" value="1"/>
</dbReference>
<dbReference type="CDD" id="cd00037">
    <property type="entry name" value="CLECT"/>
    <property type="match status" value="1"/>
</dbReference>
<protein>
    <recommendedName>
        <fullName evidence="3 12">Ribonucleoside-diphosphate reductase</fullName>
        <ecNumber evidence="3 12">1.17.4.1</ecNumber>
    </recommendedName>
</protein>
<comment type="caution">
    <text evidence="16">The sequence shown here is derived from an EMBL/GenBank/DDBJ whole genome shotgun (WGS) entry which is preliminary data.</text>
</comment>
<dbReference type="PANTHER" id="PTHR11573">
    <property type="entry name" value="RIBONUCLEOSIDE-DIPHOSPHATE REDUCTASE LARGE CHAIN"/>
    <property type="match status" value="1"/>
</dbReference>
<dbReference type="FunFam" id="3.20.70.20:FF:000010">
    <property type="entry name" value="Ribonucleoside-diphosphate reductase"/>
    <property type="match status" value="1"/>
</dbReference>
<evidence type="ECO:0000259" key="15">
    <source>
        <dbReference type="PROSITE" id="PS51161"/>
    </source>
</evidence>
<dbReference type="SUPFAM" id="SSF56436">
    <property type="entry name" value="C-type lectin-like"/>
    <property type="match status" value="1"/>
</dbReference>
<dbReference type="InterPro" id="IPR016186">
    <property type="entry name" value="C-type_lectin-like/link_sf"/>
</dbReference>
<comment type="similarity">
    <text evidence="1 12">Belongs to the ribonucleoside diphosphate reductase large chain family.</text>
</comment>
<evidence type="ECO:0000256" key="13">
    <source>
        <dbReference type="SAM" id="SignalP"/>
    </source>
</evidence>
<dbReference type="SUPFAM" id="SSF48168">
    <property type="entry name" value="R1 subunit of ribonucleotide reductase, N-terminal domain"/>
    <property type="match status" value="1"/>
</dbReference>